<dbReference type="InterPro" id="IPR001663">
    <property type="entry name" value="Rng_hydr_dOase-A"/>
</dbReference>
<gene>
    <name evidence="9" type="ORF">UFOPK1493_02461</name>
</gene>
<dbReference type="EMBL" id="CAEZSR010000101">
    <property type="protein sequence ID" value="CAB4572012.1"/>
    <property type="molecule type" value="Genomic_DNA"/>
</dbReference>
<dbReference type="CDD" id="cd03469">
    <property type="entry name" value="Rieske_RO_Alpha_N"/>
    <property type="match status" value="1"/>
</dbReference>
<dbReference type="GO" id="GO:0005506">
    <property type="term" value="F:iron ion binding"/>
    <property type="evidence" value="ECO:0007669"/>
    <property type="project" value="InterPro"/>
</dbReference>
<comment type="cofactor">
    <cofactor evidence="1">
        <name>Fe cation</name>
        <dbReference type="ChEBI" id="CHEBI:24875"/>
    </cofactor>
</comment>
<keyword evidence="4" id="KW-0560">Oxidoreductase</keyword>
<evidence type="ECO:0000313" key="9">
    <source>
        <dbReference type="EMBL" id="CAB4572012.1"/>
    </source>
</evidence>
<dbReference type="Pfam" id="PF00848">
    <property type="entry name" value="Ring_hydroxyl_A"/>
    <property type="match status" value="1"/>
</dbReference>
<dbReference type="PANTHER" id="PTHR43756:SF5">
    <property type="entry name" value="CHOLINE MONOOXYGENASE, CHLOROPLASTIC"/>
    <property type="match status" value="1"/>
</dbReference>
<name>A0A6J6E6H1_9ZZZZ</name>
<dbReference type="AlphaFoldDB" id="A0A6J6E6H1"/>
<keyword evidence="5" id="KW-0408">Iron</keyword>
<dbReference type="SUPFAM" id="SSF50022">
    <property type="entry name" value="ISP domain"/>
    <property type="match status" value="1"/>
</dbReference>
<protein>
    <submittedName>
        <fullName evidence="9">Unannotated protein</fullName>
    </submittedName>
</protein>
<evidence type="ECO:0000256" key="2">
    <source>
        <dbReference type="ARBA" id="ARBA00022714"/>
    </source>
</evidence>
<dbReference type="PANTHER" id="PTHR43756">
    <property type="entry name" value="CHOLINE MONOOXYGENASE, CHLOROPLASTIC"/>
    <property type="match status" value="1"/>
</dbReference>
<sequence>MCDTERLSNNASTAPVPDGRAAVSSHAEDLMATPVPTLAGTEYTSHEVFERERRHLFHGGWFLALRADTLARGNRRVIDVAGESILVARDLDGTLHAHANVCRHRGARLCEHDSDSTQGSLMCPYHAWTYALDGRLIATPHLDAEEVDKEALSLWSIAVAEWHGFVFVSLAADPVPFDEWMQRHGQELLALERYDLGNLRVAVTTRAEVRANWKVIVENYQECLHCPRVHPELVEVVPTYRGGIVQDPARPDGGVTLRGGGNSFSRTGWSSLPLLPGIGDEDASSYYGCTMFPNAFVDVTGTSVVVTTMYPQGPDHTTVVAEYLFAPDTIAADGFDPSEVVDFSELVAAQDFGVCERVQRGVSSTRFTHGVLTPKDDWVISFVDHYRATMARDRP</sequence>
<dbReference type="PROSITE" id="PS51296">
    <property type="entry name" value="RIESKE"/>
    <property type="match status" value="1"/>
</dbReference>
<evidence type="ECO:0000256" key="5">
    <source>
        <dbReference type="ARBA" id="ARBA00023004"/>
    </source>
</evidence>
<accession>A0A6J6E6H1</accession>
<evidence type="ECO:0000256" key="1">
    <source>
        <dbReference type="ARBA" id="ARBA00001962"/>
    </source>
</evidence>
<dbReference type="InterPro" id="IPR015879">
    <property type="entry name" value="Ring_hydroxy_dOase_asu_C_dom"/>
</dbReference>
<evidence type="ECO:0000256" key="7">
    <source>
        <dbReference type="SAM" id="MobiDB-lite"/>
    </source>
</evidence>
<dbReference type="GO" id="GO:0016491">
    <property type="term" value="F:oxidoreductase activity"/>
    <property type="evidence" value="ECO:0007669"/>
    <property type="project" value="UniProtKB-KW"/>
</dbReference>
<organism evidence="9">
    <name type="scientific">freshwater metagenome</name>
    <dbReference type="NCBI Taxonomy" id="449393"/>
    <lineage>
        <taxon>unclassified sequences</taxon>
        <taxon>metagenomes</taxon>
        <taxon>ecological metagenomes</taxon>
    </lineage>
</organism>
<keyword evidence="3" id="KW-0479">Metal-binding</keyword>
<dbReference type="Gene3D" id="2.102.10.10">
    <property type="entry name" value="Rieske [2Fe-2S] iron-sulphur domain"/>
    <property type="match status" value="1"/>
</dbReference>
<reference evidence="9" key="1">
    <citation type="submission" date="2020-05" db="EMBL/GenBank/DDBJ databases">
        <authorList>
            <person name="Chiriac C."/>
            <person name="Salcher M."/>
            <person name="Ghai R."/>
            <person name="Kavagutti S V."/>
        </authorList>
    </citation>
    <scope>NUCLEOTIDE SEQUENCE</scope>
</reference>
<feature type="domain" description="Rieske" evidence="8">
    <location>
        <begin position="61"/>
        <end position="168"/>
    </location>
</feature>
<feature type="region of interest" description="Disordered" evidence="7">
    <location>
        <begin position="1"/>
        <end position="26"/>
    </location>
</feature>
<dbReference type="GO" id="GO:0051537">
    <property type="term" value="F:2 iron, 2 sulfur cluster binding"/>
    <property type="evidence" value="ECO:0007669"/>
    <property type="project" value="UniProtKB-KW"/>
</dbReference>
<dbReference type="Pfam" id="PF00355">
    <property type="entry name" value="Rieske"/>
    <property type="match status" value="1"/>
</dbReference>
<dbReference type="PRINTS" id="PR00090">
    <property type="entry name" value="RNGDIOXGNASE"/>
</dbReference>
<dbReference type="Gene3D" id="3.90.380.10">
    <property type="entry name" value="Naphthalene 1,2-dioxygenase Alpha Subunit, Chain A, domain 1"/>
    <property type="match status" value="2"/>
</dbReference>
<dbReference type="InterPro" id="IPR036922">
    <property type="entry name" value="Rieske_2Fe-2S_sf"/>
</dbReference>
<evidence type="ECO:0000256" key="6">
    <source>
        <dbReference type="ARBA" id="ARBA00023014"/>
    </source>
</evidence>
<dbReference type="InterPro" id="IPR017941">
    <property type="entry name" value="Rieske_2Fe-2S"/>
</dbReference>
<proteinExistence type="predicted"/>
<evidence type="ECO:0000259" key="8">
    <source>
        <dbReference type="PROSITE" id="PS51296"/>
    </source>
</evidence>
<keyword evidence="2" id="KW-0001">2Fe-2S</keyword>
<evidence type="ECO:0000256" key="4">
    <source>
        <dbReference type="ARBA" id="ARBA00023002"/>
    </source>
</evidence>
<keyword evidence="6" id="KW-0411">Iron-sulfur</keyword>
<evidence type="ECO:0000256" key="3">
    <source>
        <dbReference type="ARBA" id="ARBA00022723"/>
    </source>
</evidence>
<dbReference type="SUPFAM" id="SSF55961">
    <property type="entry name" value="Bet v1-like"/>
    <property type="match status" value="1"/>
</dbReference>